<name>A0A0M0HTF2_VIBNE</name>
<protein>
    <submittedName>
        <fullName evidence="1">Uncharacterized protein</fullName>
    </submittedName>
</protein>
<dbReference type="Proteomes" id="UP000037515">
    <property type="component" value="Unassembled WGS sequence"/>
</dbReference>
<dbReference type="AlphaFoldDB" id="A0A0M0HTF2"/>
<proteinExistence type="predicted"/>
<gene>
    <name evidence="1" type="ORF">AKJ17_00735</name>
</gene>
<keyword evidence="2" id="KW-1185">Reference proteome</keyword>
<evidence type="ECO:0000313" key="1">
    <source>
        <dbReference type="EMBL" id="KOO05355.1"/>
    </source>
</evidence>
<accession>A0A0M0HTF2</accession>
<dbReference type="EMBL" id="LHPJ01000001">
    <property type="protein sequence ID" value="KOO05355.1"/>
    <property type="molecule type" value="Genomic_DNA"/>
</dbReference>
<reference evidence="2" key="1">
    <citation type="submission" date="2015-08" db="EMBL/GenBank/DDBJ databases">
        <title>Vibrio galatheae sp. nov., a novel member of the Vibrionaceae family isolated from the Solomon Islands.</title>
        <authorList>
            <person name="Giubergia S."/>
            <person name="Machado H."/>
            <person name="Mateiu R.V."/>
            <person name="Gram L."/>
        </authorList>
    </citation>
    <scope>NUCLEOTIDE SEQUENCE [LARGE SCALE GENOMIC DNA]</scope>
    <source>
        <strain evidence="2">DSM 19584</strain>
    </source>
</reference>
<dbReference type="PATRIC" id="fig|693.5.peg.149"/>
<evidence type="ECO:0000313" key="2">
    <source>
        <dbReference type="Proteomes" id="UP000037515"/>
    </source>
</evidence>
<organism evidence="1 2">
    <name type="scientific">Vibrio nereis</name>
    <dbReference type="NCBI Taxonomy" id="693"/>
    <lineage>
        <taxon>Bacteria</taxon>
        <taxon>Pseudomonadati</taxon>
        <taxon>Pseudomonadota</taxon>
        <taxon>Gammaproteobacteria</taxon>
        <taxon>Vibrionales</taxon>
        <taxon>Vibrionaceae</taxon>
        <taxon>Vibrio</taxon>
    </lineage>
</organism>
<dbReference type="STRING" id="693.AKJ17_00735"/>
<comment type="caution">
    <text evidence="1">The sequence shown here is derived from an EMBL/GenBank/DDBJ whole genome shotgun (WGS) entry which is preliminary data.</text>
</comment>
<sequence length="155" mass="17388">MIKHQMRCSVGIMMKYLFPIILFSASVFTPASDASVIFSCKTDDQKHVQIQDSGGKLVYKLGHDLTQPEFELSVDRSTASTWQWNGVGREMSYSVTIPDGDKEYTAFFSVDRVSDDHPITSGIIETTAQSREVSVYCNSDTLFQSLEGIDLKQQE</sequence>